<name>A0ABW5ZB61_9FLAO</name>
<evidence type="ECO:0000313" key="1">
    <source>
        <dbReference type="EMBL" id="MFD2909701.1"/>
    </source>
</evidence>
<evidence type="ECO:0000313" key="2">
    <source>
        <dbReference type="Proteomes" id="UP001597549"/>
    </source>
</evidence>
<keyword evidence="1" id="KW-0378">Hydrolase</keyword>
<dbReference type="EMBL" id="JBHUOL010000021">
    <property type="protein sequence ID" value="MFD2909701.1"/>
    <property type="molecule type" value="Genomic_DNA"/>
</dbReference>
<proteinExistence type="predicted"/>
<reference evidence="2" key="1">
    <citation type="journal article" date="2019" name="Int. J. Syst. Evol. Microbiol.">
        <title>The Global Catalogue of Microorganisms (GCM) 10K type strain sequencing project: providing services to taxonomists for standard genome sequencing and annotation.</title>
        <authorList>
            <consortium name="The Broad Institute Genomics Platform"/>
            <consortium name="The Broad Institute Genome Sequencing Center for Infectious Disease"/>
            <person name="Wu L."/>
            <person name="Ma J."/>
        </authorList>
    </citation>
    <scope>NUCLEOTIDE SEQUENCE [LARGE SCALE GENOMIC DNA]</scope>
    <source>
        <strain evidence="2">KCTC 52644</strain>
    </source>
</reference>
<comment type="caution">
    <text evidence="1">The sequence shown here is derived from an EMBL/GenBank/DDBJ whole genome shotgun (WGS) entry which is preliminary data.</text>
</comment>
<organism evidence="1 2">
    <name type="scientific">Flavobacterium ardleyense</name>
    <dbReference type="NCBI Taxonomy" id="2038737"/>
    <lineage>
        <taxon>Bacteria</taxon>
        <taxon>Pseudomonadati</taxon>
        <taxon>Bacteroidota</taxon>
        <taxon>Flavobacteriia</taxon>
        <taxon>Flavobacteriales</taxon>
        <taxon>Flavobacteriaceae</taxon>
        <taxon>Flavobacterium</taxon>
    </lineage>
</organism>
<keyword evidence="2" id="KW-1185">Reference proteome</keyword>
<dbReference type="RefSeq" id="WP_379808470.1">
    <property type="nucleotide sequence ID" value="NZ_JBHUOL010000021.1"/>
</dbReference>
<gene>
    <name evidence="1" type="ORF">ACFSX9_13265</name>
</gene>
<accession>A0ABW5ZB61</accession>
<dbReference type="Proteomes" id="UP001597549">
    <property type="component" value="Unassembled WGS sequence"/>
</dbReference>
<dbReference type="GO" id="GO:0016787">
    <property type="term" value="F:hydrolase activity"/>
    <property type="evidence" value="ECO:0007669"/>
    <property type="project" value="UniProtKB-KW"/>
</dbReference>
<protein>
    <submittedName>
        <fullName evidence="1">Alpha/beta hydrolase</fullName>
    </submittedName>
</protein>
<sequence>MNENKKPKLLLLSDLWGKEKSDWVSFYTDILEQHFDIKYYDCCELGNIDKTNYSEEALHNQFINGGIEKAVEKLLQEETQAVTILGFSIGGLIGWKAGNSGLKIENLFAISSTRLRYETQKPLAHIELFYGEIDIFKPKSEWFEKFDLKENLFENENHEFYQKKEIAGIICDKIIDSLKLKI</sequence>